<name>A0A3E1NWP2_9BACT</name>
<organism evidence="1 2">
    <name type="scientific">Chitinophaga silvisoli</name>
    <dbReference type="NCBI Taxonomy" id="2291814"/>
    <lineage>
        <taxon>Bacteria</taxon>
        <taxon>Pseudomonadati</taxon>
        <taxon>Bacteroidota</taxon>
        <taxon>Chitinophagia</taxon>
        <taxon>Chitinophagales</taxon>
        <taxon>Chitinophagaceae</taxon>
        <taxon>Chitinophaga</taxon>
    </lineage>
</organism>
<gene>
    <name evidence="1" type="ORF">DXN04_26175</name>
</gene>
<protein>
    <submittedName>
        <fullName evidence="1">Uncharacterized protein</fullName>
    </submittedName>
</protein>
<accession>A0A3E1NWP2</accession>
<dbReference type="Proteomes" id="UP000261174">
    <property type="component" value="Unassembled WGS sequence"/>
</dbReference>
<evidence type="ECO:0000313" key="1">
    <source>
        <dbReference type="EMBL" id="RFM32264.1"/>
    </source>
</evidence>
<keyword evidence="2" id="KW-1185">Reference proteome</keyword>
<dbReference type="EMBL" id="QTJV01000010">
    <property type="protein sequence ID" value="RFM32264.1"/>
    <property type="molecule type" value="Genomic_DNA"/>
</dbReference>
<reference evidence="1 2" key="1">
    <citation type="submission" date="2018-08" db="EMBL/GenBank/DDBJ databases">
        <title>Chitinophaga sp. K20C18050901, a novel bacterium isolated from forest soil.</title>
        <authorList>
            <person name="Wang C."/>
        </authorList>
    </citation>
    <scope>NUCLEOTIDE SEQUENCE [LARGE SCALE GENOMIC DNA]</scope>
    <source>
        <strain evidence="1 2">K20C18050901</strain>
    </source>
</reference>
<dbReference type="AlphaFoldDB" id="A0A3E1NWP2"/>
<sequence>MSLNKSTLQSAIKSAFKNMKDTDGDEEQTLDALAGKLAEAVDTYVKSATIMYTGGLATATGGGPVSGTFQGSLQ</sequence>
<dbReference type="OrthoDB" id="1376077at2"/>
<proteinExistence type="predicted"/>
<dbReference type="RefSeq" id="WP_116856350.1">
    <property type="nucleotide sequence ID" value="NZ_QTJV01000010.1"/>
</dbReference>
<comment type="caution">
    <text evidence="1">The sequence shown here is derived from an EMBL/GenBank/DDBJ whole genome shotgun (WGS) entry which is preliminary data.</text>
</comment>
<evidence type="ECO:0000313" key="2">
    <source>
        <dbReference type="Proteomes" id="UP000261174"/>
    </source>
</evidence>